<keyword evidence="2" id="KW-1185">Reference proteome</keyword>
<evidence type="ECO:0000313" key="2">
    <source>
        <dbReference type="Proteomes" id="UP000245119"/>
    </source>
</evidence>
<protein>
    <submittedName>
        <fullName evidence="1">Uncharacterized protein</fullName>
    </submittedName>
</protein>
<reference evidence="1 2" key="1">
    <citation type="submission" date="2018-04" db="EMBL/GenBank/DDBJ databases">
        <title>The genome of golden apple snail Pomacea canaliculata provides insight into stress tolerance and invasive adaptation.</title>
        <authorList>
            <person name="Liu C."/>
            <person name="Liu B."/>
            <person name="Ren Y."/>
            <person name="Zhang Y."/>
            <person name="Wang H."/>
            <person name="Li S."/>
            <person name="Jiang F."/>
            <person name="Yin L."/>
            <person name="Zhang G."/>
            <person name="Qian W."/>
            <person name="Fan W."/>
        </authorList>
    </citation>
    <scope>NUCLEOTIDE SEQUENCE [LARGE SCALE GENOMIC DNA]</scope>
    <source>
        <strain evidence="1">SZHN2017</strain>
        <tissue evidence="1">Muscle</tissue>
    </source>
</reference>
<dbReference type="AlphaFoldDB" id="A0A2T7Q012"/>
<organism evidence="1 2">
    <name type="scientific">Pomacea canaliculata</name>
    <name type="common">Golden apple snail</name>
    <dbReference type="NCBI Taxonomy" id="400727"/>
    <lineage>
        <taxon>Eukaryota</taxon>
        <taxon>Metazoa</taxon>
        <taxon>Spiralia</taxon>
        <taxon>Lophotrochozoa</taxon>
        <taxon>Mollusca</taxon>
        <taxon>Gastropoda</taxon>
        <taxon>Caenogastropoda</taxon>
        <taxon>Architaenioglossa</taxon>
        <taxon>Ampullarioidea</taxon>
        <taxon>Ampullariidae</taxon>
        <taxon>Pomacea</taxon>
    </lineage>
</organism>
<gene>
    <name evidence="1" type="ORF">C0Q70_01643</name>
</gene>
<proteinExistence type="predicted"/>
<name>A0A2T7Q012_POMCA</name>
<accession>A0A2T7Q012</accession>
<dbReference type="EMBL" id="PZQS01000001">
    <property type="protein sequence ID" value="PVD39016.1"/>
    <property type="molecule type" value="Genomic_DNA"/>
</dbReference>
<sequence>MCDMRKVVLPSNRHTHSCALRSRMKFPCRGFRSVEPEKARSIPVTILTCRGTSSCENSIHVHRPNYASLSHTINGNAAIPLTETHMLAFNQLHKIIVPHHDNRRHRTHHCHDHSLRPQMSIHRSWRPPPHNTCSAVAGTAADAWAAVAVGSCSEPHDEMVGLKEARCQRSRCGRWPPHYAWSAVAGSAAWAAAASAVAVASAAVAVVFSC</sequence>
<dbReference type="Proteomes" id="UP000245119">
    <property type="component" value="Linkage Group LG1"/>
</dbReference>
<evidence type="ECO:0000313" key="1">
    <source>
        <dbReference type="EMBL" id="PVD39016.1"/>
    </source>
</evidence>
<comment type="caution">
    <text evidence="1">The sequence shown here is derived from an EMBL/GenBank/DDBJ whole genome shotgun (WGS) entry which is preliminary data.</text>
</comment>